<dbReference type="InterPro" id="IPR029058">
    <property type="entry name" value="AB_hydrolase_fold"/>
</dbReference>
<evidence type="ECO:0008006" key="13">
    <source>
        <dbReference type="Google" id="ProtNLM"/>
    </source>
</evidence>
<dbReference type="InterPro" id="IPR036291">
    <property type="entry name" value="NAD(P)-bd_dom_sf"/>
</dbReference>
<dbReference type="InterPro" id="IPR057326">
    <property type="entry name" value="KR_dom"/>
</dbReference>
<dbReference type="InterPro" id="IPR014030">
    <property type="entry name" value="Ketoacyl_synth_N"/>
</dbReference>
<dbReference type="CDD" id="cd00833">
    <property type="entry name" value="PKS"/>
    <property type="match status" value="1"/>
</dbReference>
<dbReference type="InterPro" id="IPR020802">
    <property type="entry name" value="TesA-like"/>
</dbReference>
<evidence type="ECO:0000256" key="1">
    <source>
        <dbReference type="ARBA" id="ARBA00001957"/>
    </source>
</evidence>
<dbReference type="Gene3D" id="3.40.50.720">
    <property type="entry name" value="NAD(P)-binding Rossmann-like Domain"/>
    <property type="match status" value="1"/>
</dbReference>
<organism evidence="11 12">
    <name type="scientific">Streptomyces lomondensis</name>
    <dbReference type="NCBI Taxonomy" id="68229"/>
    <lineage>
        <taxon>Bacteria</taxon>
        <taxon>Bacillati</taxon>
        <taxon>Actinomycetota</taxon>
        <taxon>Actinomycetes</taxon>
        <taxon>Kitasatosporales</taxon>
        <taxon>Streptomycetaceae</taxon>
        <taxon>Streptomyces</taxon>
    </lineage>
</organism>
<dbReference type="InterPro" id="IPR020841">
    <property type="entry name" value="PKS_Beta-ketoAc_synthase_dom"/>
</dbReference>
<evidence type="ECO:0000256" key="6">
    <source>
        <dbReference type="ARBA" id="ARBA00023268"/>
    </source>
</evidence>
<keyword evidence="3" id="KW-0597">Phosphoprotein</keyword>
<keyword evidence="6" id="KW-0511">Multifunctional enzyme</keyword>
<gene>
    <name evidence="11" type="ORF">GCM10010383_77840</name>
</gene>
<dbReference type="InterPro" id="IPR001031">
    <property type="entry name" value="Thioesterase"/>
</dbReference>
<keyword evidence="12" id="KW-1185">Reference proteome</keyword>
<dbReference type="SMART" id="SM00824">
    <property type="entry name" value="PKS_TE"/>
    <property type="match status" value="1"/>
</dbReference>
<dbReference type="EMBL" id="BMWC01000025">
    <property type="protein sequence ID" value="GGX36200.1"/>
    <property type="molecule type" value="Genomic_DNA"/>
</dbReference>
<dbReference type="InterPro" id="IPR014043">
    <property type="entry name" value="Acyl_transferase_dom"/>
</dbReference>
<dbReference type="InterPro" id="IPR018201">
    <property type="entry name" value="Ketoacyl_synth_AS"/>
</dbReference>
<feature type="compositionally biased region" description="Low complexity" evidence="8">
    <location>
        <begin position="1575"/>
        <end position="1589"/>
    </location>
</feature>
<dbReference type="CDD" id="cd08952">
    <property type="entry name" value="KR_1_SDR_x"/>
    <property type="match status" value="1"/>
</dbReference>
<dbReference type="PROSITE" id="PS00606">
    <property type="entry name" value="KS3_1"/>
    <property type="match status" value="1"/>
</dbReference>
<dbReference type="SMART" id="SM00823">
    <property type="entry name" value="PKS_PP"/>
    <property type="match status" value="1"/>
</dbReference>
<protein>
    <recommendedName>
        <fullName evidence="13">Polyketide synthase</fullName>
    </recommendedName>
</protein>
<dbReference type="SUPFAM" id="SSF53901">
    <property type="entry name" value="Thiolase-like"/>
    <property type="match status" value="1"/>
</dbReference>
<evidence type="ECO:0000256" key="5">
    <source>
        <dbReference type="ARBA" id="ARBA00023194"/>
    </source>
</evidence>
<dbReference type="Pfam" id="PF00109">
    <property type="entry name" value="ketoacyl-synt"/>
    <property type="match status" value="1"/>
</dbReference>
<dbReference type="PROSITE" id="PS50075">
    <property type="entry name" value="CARRIER"/>
    <property type="match status" value="1"/>
</dbReference>
<feature type="region of interest" description="Disordered" evidence="8">
    <location>
        <begin position="1567"/>
        <end position="1589"/>
    </location>
</feature>
<evidence type="ECO:0000259" key="9">
    <source>
        <dbReference type="PROSITE" id="PS50075"/>
    </source>
</evidence>
<evidence type="ECO:0000313" key="11">
    <source>
        <dbReference type="EMBL" id="GGX36200.1"/>
    </source>
</evidence>
<dbReference type="InterPro" id="IPR001227">
    <property type="entry name" value="Ac_transferase_dom_sf"/>
</dbReference>
<dbReference type="SMART" id="SM00822">
    <property type="entry name" value="PKS_KR"/>
    <property type="match status" value="1"/>
</dbReference>
<dbReference type="Gene3D" id="6.10.140.1830">
    <property type="match status" value="1"/>
</dbReference>
<dbReference type="Gene3D" id="3.40.366.10">
    <property type="entry name" value="Malonyl-Coenzyme A Acyl Carrier Protein, domain 2"/>
    <property type="match status" value="1"/>
</dbReference>
<dbReference type="Pfam" id="PF00698">
    <property type="entry name" value="Acyl_transf_1"/>
    <property type="match status" value="1"/>
</dbReference>
<dbReference type="Pfam" id="PF16197">
    <property type="entry name" value="KAsynt_C_assoc"/>
    <property type="match status" value="1"/>
</dbReference>
<dbReference type="InterPro" id="IPR015083">
    <property type="entry name" value="NorB/c/GfsB-D-like_docking"/>
</dbReference>
<evidence type="ECO:0000256" key="8">
    <source>
        <dbReference type="SAM" id="MobiDB-lite"/>
    </source>
</evidence>
<dbReference type="NCBIfam" id="NF045894">
    <property type="entry name" value="PKS_plus_SDR"/>
    <property type="match status" value="1"/>
</dbReference>
<dbReference type="Pfam" id="PF08659">
    <property type="entry name" value="KR"/>
    <property type="match status" value="1"/>
</dbReference>
<dbReference type="InterPro" id="IPR014031">
    <property type="entry name" value="Ketoacyl_synth_C"/>
</dbReference>
<reference evidence="12" key="1">
    <citation type="journal article" date="2019" name="Int. J. Syst. Evol. Microbiol.">
        <title>The Global Catalogue of Microorganisms (GCM) 10K type strain sequencing project: providing services to taxonomists for standard genome sequencing and annotation.</title>
        <authorList>
            <consortium name="The Broad Institute Genomics Platform"/>
            <consortium name="The Broad Institute Genome Sequencing Center for Infectious Disease"/>
            <person name="Wu L."/>
            <person name="Ma J."/>
        </authorList>
    </citation>
    <scope>NUCLEOTIDE SEQUENCE [LARGE SCALE GENOMIC DNA]</scope>
    <source>
        <strain evidence="12">JCM 4866</strain>
    </source>
</reference>
<dbReference type="InterPro" id="IPR020806">
    <property type="entry name" value="PKS_PP-bd"/>
</dbReference>
<dbReference type="SMART" id="SM01294">
    <property type="entry name" value="PKS_PP_betabranch"/>
    <property type="match status" value="1"/>
</dbReference>
<keyword evidence="2" id="KW-0596">Phosphopantetheine</keyword>
<dbReference type="Pfam" id="PF18369">
    <property type="entry name" value="PKS_DE"/>
    <property type="match status" value="1"/>
</dbReference>
<dbReference type="SUPFAM" id="SSF52151">
    <property type="entry name" value="FabD/lysophospholipase-like"/>
    <property type="match status" value="1"/>
</dbReference>
<feature type="domain" description="Carrier" evidence="9">
    <location>
        <begin position="1485"/>
        <end position="1561"/>
    </location>
</feature>
<dbReference type="Gene3D" id="3.30.70.3290">
    <property type="match status" value="1"/>
</dbReference>
<dbReference type="SMART" id="SM00827">
    <property type="entry name" value="PKS_AT"/>
    <property type="match status" value="1"/>
</dbReference>
<evidence type="ECO:0000313" key="12">
    <source>
        <dbReference type="Proteomes" id="UP000617743"/>
    </source>
</evidence>
<dbReference type="SUPFAM" id="SSF55048">
    <property type="entry name" value="Probable ACP-binding domain of malonyl-CoA ACP transacylase"/>
    <property type="match status" value="1"/>
</dbReference>
<dbReference type="InterPro" id="IPR016035">
    <property type="entry name" value="Acyl_Trfase/lysoPLipase"/>
</dbReference>
<dbReference type="InterPro" id="IPR009081">
    <property type="entry name" value="PP-bd_ACP"/>
</dbReference>
<dbReference type="Pfam" id="PF08990">
    <property type="entry name" value="Docking"/>
    <property type="match status" value="1"/>
</dbReference>
<dbReference type="Pfam" id="PF00975">
    <property type="entry name" value="Thioesterase"/>
    <property type="match status" value="1"/>
</dbReference>
<sequence>MGTQVEEIVQALRTSLVENERLRQQHQRLVDERTEPIAVVAMSCRLPGGVRSPEDLWRLVLDGADAMSGFPDGRGWDVDWLRGLGDSGITPEGGFVHDADAFDPVLFGISPREALAMDPQQRLLLEATWEVLERAGVDPTSVRGTRTGVFVGASSSGYSAGMYGDAEGSESFLLTGGAGSVLSGRLSYTFGLEGPAVTVDTACSSSLVALHLAVRSLRGGECSLALAGGVTVMASPGAFVEFSKQGGLAGNGRCKSFAAAADGTGWGEGVGVLLLERLSDARRNGHQVLAVVRGSAVNQDGASNGLTAPSGPAQRRVIGQALADAGLAPADIDAVEAHGTGTTLGDPIEAQALLATYGRQRSAERPLLLGTVKSNIGHTQAAAGAIGAIKTVLALGHGVLPRTLHIDEPTPHVDWSSGAVSLLTEAVTWPDTGRPRRAGVSAFGLSGTNAHLILEQAPDAESTEAPDAPDAGAEGAPLPVVPLLVSGRTDEALRGQAARLVDRLRETPDVPLTDLGRSLAVSRAALDRRAVVLAADHAALLRGLTAVAADEPGPGVVRGAVRVAGGTAFLFTGQGSQRLGMGEELHALFPAFAEALDAACAHFDLHLRTPLRAVMSGTDADLLDRTEYAQPALFAFEVALHRLLESWGVRPDAVAGHSVGELAAAHAAGILSLEDACTLVAARGRLMQAMPAGGGMVSVEASEREVRESLEQVRGSLAGRPDAALSIAAVNGPAAVVVSGDRASVDEVVALWAARGRRHKELRTSHAFHSAHMDAMLAEFRSVAEGLTFRRPEIDVVSALTGERLTADQAVSADYWTRQVRETVRFADAVRRLSDDSVTTFVELGPDGVLTALARGCLADRTDARQPLLAAAQRRDRPAAHALFTMLAELHVQGRAVDWDAVFAGRGTRRVDLPTYAFQRQRYWPAPPAARAGAPEPAAGDGGFWSAVEHGGPAAVARLLDAPEEDEAALRTVLPALAAYRKRSALSALTSDWRYRTAWEPVTAPDSVSLSGSWLVVGPDTAPAASVTRALRAHGAAVLRVPLAGADRNTLADAVNRLWPDPALPPLAGVLSLEALAEPGAGSCPDGAFAATAALLQALGDNGVSAPLWCLTSGAVRAVGTDPAPDPVAAQLWGLARVVALEHPERWGGVVDLPAALDEAALDRLVGVLGAADREDQLAVRATGVLGRRLVRARAEDREPVRRWTPHGTVLLTGSADERTAHVAGWLAEQGADHVVLAGADAERAAVVEERVTAAGAKVTVLPGHVEDCPDLGARIRQLARLSHVTAVVHIALPTEAGVPLAETEPAELARAVRAETGLARLLDGALTAPELEAFVVFSSTAATWGSGGFAVRAAVGAAMEALVEARRERGLPGTSIAWVPWAGSSPGAADEQLRRRGVRPLRPGPAVIALQQALDHDDTCVAIADIDWARFTPAFTVARPSALLTGVPEARAVLAAPVTQALPDEPPAALAAQLESCSPPDRHQLLLDLVRGRAAAVLGHASAGAVDVDRDFLEQGFDSLTALELRDALQTATGLDDLSGTLLFDHPTPSELARHLSAVLADGTTGAEEGEGVAEGAAAAPTAGRSPAAGSGGILGQLFRHTRSQGESTEYAKVLLRLAEFRPVYTDPSDLPRPATVVRLASGRGRDTAGGRRAGSGAELPPVFCCCTMSMLSGAHEYARLAAGFRGSRSVYALPHPGFAADEALPASYDVLMRTHADSVLRTAGDGPFVLTGHSGGAQLANSLAHELAGQGRPPAAVVLLDSYPTDSDVMARWVPELLDGMLERDSAYTPMDDFRTTAWAAYLPLLHGVTPQPVDVPTLLMRASTPLSEWTGEGDWRASWPLPHTAVDAPGDHFTLIGDHGADVARQMQEWLRSEGC</sequence>
<dbReference type="InterPro" id="IPR036736">
    <property type="entry name" value="ACP-like_sf"/>
</dbReference>
<feature type="domain" description="Ketosynthase family 3 (KS3)" evidence="10">
    <location>
        <begin position="34"/>
        <end position="456"/>
    </location>
</feature>
<dbReference type="Gene3D" id="3.40.47.10">
    <property type="match status" value="1"/>
</dbReference>
<dbReference type="SMART" id="SM00825">
    <property type="entry name" value="PKS_KS"/>
    <property type="match status" value="1"/>
</dbReference>
<dbReference type="PROSITE" id="PS52004">
    <property type="entry name" value="KS3_2"/>
    <property type="match status" value="1"/>
</dbReference>
<proteinExistence type="predicted"/>
<dbReference type="PANTHER" id="PTHR43775:SF51">
    <property type="entry name" value="INACTIVE PHENOLPHTHIOCEROL SYNTHESIS POLYKETIDE SYNTHASE TYPE I PKS1-RELATED"/>
    <property type="match status" value="1"/>
</dbReference>
<keyword evidence="5" id="KW-0045">Antibiotic biosynthesis</keyword>
<comment type="caution">
    <text evidence="11">The sequence shown here is derived from an EMBL/GenBank/DDBJ whole genome shotgun (WGS) entry which is preliminary data.</text>
</comment>
<dbReference type="InterPro" id="IPR041618">
    <property type="entry name" value="PKS_DE"/>
</dbReference>
<evidence type="ECO:0000256" key="2">
    <source>
        <dbReference type="ARBA" id="ARBA00022450"/>
    </source>
</evidence>
<name>A0ABQ2XWB4_9ACTN</name>
<dbReference type="Proteomes" id="UP000617743">
    <property type="component" value="Unassembled WGS sequence"/>
</dbReference>
<dbReference type="InterPro" id="IPR032821">
    <property type="entry name" value="PKS_assoc"/>
</dbReference>
<dbReference type="SUPFAM" id="SSF53474">
    <property type="entry name" value="alpha/beta-Hydrolases"/>
    <property type="match status" value="1"/>
</dbReference>
<dbReference type="Pfam" id="PF02801">
    <property type="entry name" value="Ketoacyl-synt_C"/>
    <property type="match status" value="1"/>
</dbReference>
<evidence type="ECO:0000256" key="7">
    <source>
        <dbReference type="ARBA" id="ARBA00023315"/>
    </source>
</evidence>
<dbReference type="PANTHER" id="PTHR43775">
    <property type="entry name" value="FATTY ACID SYNTHASE"/>
    <property type="match status" value="1"/>
</dbReference>
<dbReference type="Pfam" id="PF00550">
    <property type="entry name" value="PP-binding"/>
    <property type="match status" value="1"/>
</dbReference>
<comment type="cofactor">
    <cofactor evidence="1">
        <name>pantetheine 4'-phosphate</name>
        <dbReference type="ChEBI" id="CHEBI:47942"/>
    </cofactor>
</comment>
<evidence type="ECO:0000256" key="3">
    <source>
        <dbReference type="ARBA" id="ARBA00022553"/>
    </source>
</evidence>
<dbReference type="Gene3D" id="3.40.50.1820">
    <property type="entry name" value="alpha/beta hydrolase"/>
    <property type="match status" value="1"/>
</dbReference>
<evidence type="ECO:0000256" key="4">
    <source>
        <dbReference type="ARBA" id="ARBA00022679"/>
    </source>
</evidence>
<dbReference type="InterPro" id="IPR016036">
    <property type="entry name" value="Malonyl_transacylase_ACP-bd"/>
</dbReference>
<dbReference type="InterPro" id="IPR016039">
    <property type="entry name" value="Thiolase-like"/>
</dbReference>
<dbReference type="InterPro" id="IPR013968">
    <property type="entry name" value="PKS_KR"/>
</dbReference>
<accession>A0ABQ2XWB4</accession>
<keyword evidence="4" id="KW-0808">Transferase</keyword>
<dbReference type="Gene3D" id="1.10.1200.10">
    <property type="entry name" value="ACP-like"/>
    <property type="match status" value="1"/>
</dbReference>
<dbReference type="InterPro" id="IPR050091">
    <property type="entry name" value="PKS_NRPS_Biosynth_Enz"/>
</dbReference>
<evidence type="ECO:0000259" key="10">
    <source>
        <dbReference type="PROSITE" id="PS52004"/>
    </source>
</evidence>
<keyword evidence="7" id="KW-0012">Acyltransferase</keyword>
<dbReference type="SUPFAM" id="SSF51735">
    <property type="entry name" value="NAD(P)-binding Rossmann-fold domains"/>
    <property type="match status" value="2"/>
</dbReference>